<name>A0A6L6WV19_9ACTN</name>
<feature type="region of interest" description="Disordered" evidence="1">
    <location>
        <begin position="103"/>
        <end position="134"/>
    </location>
</feature>
<dbReference type="AlphaFoldDB" id="A0A6L6WV19"/>
<gene>
    <name evidence="2" type="ORF">GPA10_05265</name>
</gene>
<dbReference type="Proteomes" id="UP000483802">
    <property type="component" value="Unassembled WGS sequence"/>
</dbReference>
<accession>A0A6L6WV19</accession>
<comment type="caution">
    <text evidence="2">The sequence shown here is derived from an EMBL/GenBank/DDBJ whole genome shotgun (WGS) entry which is preliminary data.</text>
</comment>
<proteinExistence type="predicted"/>
<protein>
    <submittedName>
        <fullName evidence="2">Uncharacterized protein</fullName>
    </submittedName>
</protein>
<sequence length="134" mass="14297">MGYKAKRKTITLQFEPGHDLYGLEVQLRGMNIGQYLKFTGYDGGDGETVAGLIDRFGEHLVTWNLEDEDGTAIPATPGAVQEQDHDLILALANAWMDALAGVHDGDPLAESSPSGEPSLVESVPMEALSPSLAS</sequence>
<dbReference type="RefSeq" id="WP_157164454.1">
    <property type="nucleotide sequence ID" value="NZ_WPNZ01000002.1"/>
</dbReference>
<evidence type="ECO:0000313" key="3">
    <source>
        <dbReference type="Proteomes" id="UP000483802"/>
    </source>
</evidence>
<dbReference type="EMBL" id="WPNZ01000002">
    <property type="protein sequence ID" value="MVO84196.1"/>
    <property type="molecule type" value="Genomic_DNA"/>
</dbReference>
<reference evidence="2 3" key="1">
    <citation type="submission" date="2019-11" db="EMBL/GenBank/DDBJ databases">
        <title>Streptomyces typhae sp. nov., a novel endophytic actinomycete isolated from the root of cattail pollen (Typha angustifolia L.).</title>
        <authorList>
            <person name="Peng C."/>
        </authorList>
    </citation>
    <scope>NUCLEOTIDE SEQUENCE [LARGE SCALE GENOMIC DNA]</scope>
    <source>
        <strain evidence="3">p1417</strain>
    </source>
</reference>
<keyword evidence="3" id="KW-1185">Reference proteome</keyword>
<evidence type="ECO:0000313" key="2">
    <source>
        <dbReference type="EMBL" id="MVO84196.1"/>
    </source>
</evidence>
<evidence type="ECO:0000256" key="1">
    <source>
        <dbReference type="SAM" id="MobiDB-lite"/>
    </source>
</evidence>
<organism evidence="2 3">
    <name type="scientific">Streptomyces typhae</name>
    <dbReference type="NCBI Taxonomy" id="2681492"/>
    <lineage>
        <taxon>Bacteria</taxon>
        <taxon>Bacillati</taxon>
        <taxon>Actinomycetota</taxon>
        <taxon>Actinomycetes</taxon>
        <taxon>Kitasatosporales</taxon>
        <taxon>Streptomycetaceae</taxon>
        <taxon>Streptomyces</taxon>
    </lineage>
</organism>